<sequence length="61" mass="6681">MTNSAKLGKHRGFDSQCECEAFALINPEETDAYIKFQGLKIRVCLIGSARSCSDAEQVDAL</sequence>
<keyword evidence="3" id="KW-1185">Reference proteome</keyword>
<evidence type="ECO:0000313" key="4">
    <source>
        <dbReference type="Proteomes" id="UP000325313"/>
    </source>
</evidence>
<name>A0A5B0SD30_PUCGR</name>
<comment type="caution">
    <text evidence="2">The sequence shown here is derived from an EMBL/GenBank/DDBJ whole genome shotgun (WGS) entry which is preliminary data.</text>
</comment>
<gene>
    <name evidence="1" type="ORF">PGT21_013692</name>
    <name evidence="2" type="ORF">PGTUg99_025110</name>
</gene>
<proteinExistence type="predicted"/>
<dbReference type="EMBL" id="VDEP01000036">
    <property type="protein sequence ID" value="KAA1136051.1"/>
    <property type="molecule type" value="Genomic_DNA"/>
</dbReference>
<reference evidence="3 4" key="1">
    <citation type="submission" date="2019-05" db="EMBL/GenBank/DDBJ databases">
        <title>Emergence of the Ug99 lineage of the wheat stem rust pathogen through somatic hybridization.</title>
        <authorList>
            <person name="Li F."/>
            <person name="Upadhyaya N.M."/>
            <person name="Sperschneider J."/>
            <person name="Matny O."/>
            <person name="Nguyen-Phuc H."/>
            <person name="Mago R."/>
            <person name="Raley C."/>
            <person name="Miller M.E."/>
            <person name="Silverstein K.A.T."/>
            <person name="Henningsen E."/>
            <person name="Hirsch C.D."/>
            <person name="Visser B."/>
            <person name="Pretorius Z.A."/>
            <person name="Steffenson B.J."/>
            <person name="Schwessinger B."/>
            <person name="Dodds P.N."/>
            <person name="Figueroa M."/>
        </authorList>
    </citation>
    <scope>NUCLEOTIDE SEQUENCE [LARGE SCALE GENOMIC DNA]</scope>
    <source>
        <strain evidence="1">21-0</strain>
        <strain evidence="2 4">Ug99</strain>
    </source>
</reference>
<dbReference type="EMBL" id="VSWC01000106">
    <property type="protein sequence ID" value="KAA1085639.1"/>
    <property type="molecule type" value="Genomic_DNA"/>
</dbReference>
<evidence type="ECO:0000313" key="3">
    <source>
        <dbReference type="Proteomes" id="UP000324748"/>
    </source>
</evidence>
<dbReference type="Proteomes" id="UP000325313">
    <property type="component" value="Unassembled WGS sequence"/>
</dbReference>
<dbReference type="AlphaFoldDB" id="A0A5B0SD30"/>
<evidence type="ECO:0000313" key="2">
    <source>
        <dbReference type="EMBL" id="KAA1136051.1"/>
    </source>
</evidence>
<organism evidence="2 4">
    <name type="scientific">Puccinia graminis f. sp. tritici</name>
    <dbReference type="NCBI Taxonomy" id="56615"/>
    <lineage>
        <taxon>Eukaryota</taxon>
        <taxon>Fungi</taxon>
        <taxon>Dikarya</taxon>
        <taxon>Basidiomycota</taxon>
        <taxon>Pucciniomycotina</taxon>
        <taxon>Pucciniomycetes</taxon>
        <taxon>Pucciniales</taxon>
        <taxon>Pucciniaceae</taxon>
        <taxon>Puccinia</taxon>
    </lineage>
</organism>
<protein>
    <submittedName>
        <fullName evidence="2">Uncharacterized protein</fullName>
    </submittedName>
</protein>
<dbReference type="Proteomes" id="UP000324748">
    <property type="component" value="Unassembled WGS sequence"/>
</dbReference>
<accession>A0A5B0SD30</accession>
<evidence type="ECO:0000313" key="1">
    <source>
        <dbReference type="EMBL" id="KAA1085639.1"/>
    </source>
</evidence>